<sequence length="95" mass="11370">MELEEAQKIYEVLKEEGVKYGQMITGNYKVVVDALDAAYMKEIYIYLQNHIVYVNWKKLRIETRASEVKLSLELKKKIRLYIYPLDSEKIRIVLR</sequence>
<dbReference type="KEGG" id="sshi:J5U23_02878"/>
<accession>A0A8F5BKP1</accession>
<keyword evidence="1" id="KW-0614">Plasmid</keyword>
<evidence type="ECO:0000313" key="2">
    <source>
        <dbReference type="EMBL" id="QXJ29989.1"/>
    </source>
</evidence>
<dbReference type="KEGG" id="sshi:J5U23_p2878"/>
<organism evidence="1 3">
    <name type="scientific">Saccharolobus shibatae (strain ATCC 51178 / DSM 5389 / JCM 8931 / NBRC 15437 / B12)</name>
    <name type="common">Sulfolobus shibatae</name>
    <dbReference type="NCBI Taxonomy" id="523848"/>
    <lineage>
        <taxon>Archaea</taxon>
        <taxon>Thermoproteota</taxon>
        <taxon>Thermoprotei</taxon>
        <taxon>Sulfolobales</taxon>
        <taxon>Sulfolobaceae</taxon>
        <taxon>Saccharolobus</taxon>
    </lineage>
</organism>
<gene>
    <name evidence="2" type="ORF">J5U23_02878</name>
    <name evidence="1" type="ORF">J5U23_p2878</name>
</gene>
<dbReference type="GeneID" id="65564352"/>
<protein>
    <submittedName>
        <fullName evidence="1">Uncharacterized protein</fullName>
    </submittedName>
</protein>
<proteinExistence type="predicted"/>
<reference evidence="1" key="1">
    <citation type="journal article" date="2021" name="Environ. Microbiol.">
        <title>New insights into the diversity and evolution of the archaeal mobilome from three complete genomes of Saccharolobus shibatae.</title>
        <authorList>
            <person name="Medvedeva S."/>
            <person name="Brandt D."/>
            <person name="Cvirkaite-Krupovic V."/>
            <person name="Liu Y."/>
            <person name="Severinov K."/>
            <person name="Ishino S."/>
            <person name="Ishino Y."/>
            <person name="Prangishvili D."/>
            <person name="Kalinowski J."/>
            <person name="Krupovic M."/>
        </authorList>
    </citation>
    <scope>NUCLEOTIDE SEQUENCE</scope>
    <source>
        <strain evidence="2">B12</strain>
        <plasmid evidence="1">pB12E5</plasmid>
    </source>
</reference>
<dbReference type="EMBL" id="CP077716">
    <property type="protein sequence ID" value="QXJ27096.1"/>
    <property type="molecule type" value="Genomic_DNA"/>
</dbReference>
<name>A0A8F5BKP1_SACSH</name>
<dbReference type="Proteomes" id="UP000694018">
    <property type="component" value="Chromosome"/>
</dbReference>
<dbReference type="AlphaFoldDB" id="A0A8F5BKP1"/>
<dbReference type="Proteomes" id="UP000694018">
    <property type="component" value="Plasmid pB12E5"/>
</dbReference>
<dbReference type="RefSeq" id="WP_218265751.1">
    <property type="nucleotide sequence ID" value="NZ_CP077716.1"/>
</dbReference>
<geneLocation type="plasmid" evidence="1 3">
    <name>pB12E5</name>
</geneLocation>
<dbReference type="EMBL" id="CP077717">
    <property type="protein sequence ID" value="QXJ29989.1"/>
    <property type="molecule type" value="Genomic_DNA"/>
</dbReference>
<evidence type="ECO:0000313" key="3">
    <source>
        <dbReference type="Proteomes" id="UP000694018"/>
    </source>
</evidence>
<evidence type="ECO:0000313" key="1">
    <source>
        <dbReference type="EMBL" id="QXJ27096.1"/>
    </source>
</evidence>